<evidence type="ECO:0000313" key="5">
    <source>
        <dbReference type="EMBL" id="MDP9902486.1"/>
    </source>
</evidence>
<keyword evidence="6" id="KW-1185">Reference proteome</keyword>
<evidence type="ECO:0000313" key="6">
    <source>
        <dbReference type="Proteomes" id="UP001226867"/>
    </source>
</evidence>
<evidence type="ECO:0000256" key="1">
    <source>
        <dbReference type="ARBA" id="ARBA00023125"/>
    </source>
</evidence>
<dbReference type="RefSeq" id="WP_307692222.1">
    <property type="nucleotide sequence ID" value="NZ_JAUSRO010000018.1"/>
</dbReference>
<comment type="subunit">
    <text evidence="2">Homotetramer.</text>
</comment>
<dbReference type="InterPro" id="IPR012340">
    <property type="entry name" value="NA-bd_OB-fold"/>
</dbReference>
<evidence type="ECO:0000256" key="3">
    <source>
        <dbReference type="PIRNR" id="PIRNR002070"/>
    </source>
</evidence>
<dbReference type="Proteomes" id="UP001226867">
    <property type="component" value="Unassembled WGS sequence"/>
</dbReference>
<dbReference type="NCBIfam" id="TIGR00621">
    <property type="entry name" value="ssb"/>
    <property type="match status" value="1"/>
</dbReference>
<name>A0ABT9SDQ2_9BURK</name>
<dbReference type="PANTHER" id="PTHR10302:SF27">
    <property type="entry name" value="SINGLE-STRANDED DNA-BINDING PROTEIN"/>
    <property type="match status" value="1"/>
</dbReference>
<dbReference type="EMBL" id="JAUSRO010000018">
    <property type="protein sequence ID" value="MDP9902486.1"/>
    <property type="molecule type" value="Genomic_DNA"/>
</dbReference>
<evidence type="ECO:0000256" key="4">
    <source>
        <dbReference type="SAM" id="MobiDB-lite"/>
    </source>
</evidence>
<reference evidence="5 6" key="1">
    <citation type="submission" date="2023-07" db="EMBL/GenBank/DDBJ databases">
        <title>Sorghum-associated microbial communities from plants grown in Nebraska, USA.</title>
        <authorList>
            <person name="Schachtman D."/>
        </authorList>
    </citation>
    <scope>NUCLEOTIDE SEQUENCE [LARGE SCALE GENOMIC DNA]</scope>
    <source>
        <strain evidence="5 6">DS1607</strain>
    </source>
</reference>
<dbReference type="Gene3D" id="2.40.50.140">
    <property type="entry name" value="Nucleic acid-binding proteins"/>
    <property type="match status" value="1"/>
</dbReference>
<feature type="compositionally biased region" description="Basic and acidic residues" evidence="4">
    <location>
        <begin position="110"/>
        <end position="119"/>
    </location>
</feature>
<keyword evidence="1 2" id="KW-0238">DNA-binding</keyword>
<dbReference type="HAMAP" id="MF_00984">
    <property type="entry name" value="SSB"/>
    <property type="match status" value="1"/>
</dbReference>
<dbReference type="PANTHER" id="PTHR10302">
    <property type="entry name" value="SINGLE-STRANDED DNA-BINDING PROTEIN"/>
    <property type="match status" value="1"/>
</dbReference>
<gene>
    <name evidence="5" type="ORF">J2W36_004763</name>
</gene>
<dbReference type="InterPro" id="IPR011344">
    <property type="entry name" value="ssDNA-bd"/>
</dbReference>
<dbReference type="Pfam" id="PF00436">
    <property type="entry name" value="SSB"/>
    <property type="match status" value="1"/>
</dbReference>
<sequence>MAASLNEVRLIGNLGADVELHTVGEGEKAISVTTVSIATRYYRGEAEHTEWHRVVLWKHLAERAQKYLRKGSYVYIAGRLATRRWKDDAGVEHVTIEVVAEALQLLGGRRQGDGPKDDPASAPTENASAGVAGDDNPF</sequence>
<dbReference type="PROSITE" id="PS50935">
    <property type="entry name" value="SSB"/>
    <property type="match status" value="1"/>
</dbReference>
<organism evidence="5 6">
    <name type="scientific">Variovorax ginsengisoli</name>
    <dbReference type="NCBI Taxonomy" id="363844"/>
    <lineage>
        <taxon>Bacteria</taxon>
        <taxon>Pseudomonadati</taxon>
        <taxon>Pseudomonadota</taxon>
        <taxon>Betaproteobacteria</taxon>
        <taxon>Burkholderiales</taxon>
        <taxon>Comamonadaceae</taxon>
        <taxon>Variovorax</taxon>
    </lineage>
</organism>
<dbReference type="CDD" id="cd04496">
    <property type="entry name" value="SSB_OBF"/>
    <property type="match status" value="1"/>
</dbReference>
<evidence type="ECO:0000256" key="2">
    <source>
        <dbReference type="HAMAP-Rule" id="MF_00984"/>
    </source>
</evidence>
<comment type="caution">
    <text evidence="2">Lacks conserved residue(s) required for the propagation of feature annotation.</text>
</comment>
<dbReference type="InterPro" id="IPR000424">
    <property type="entry name" value="Primosome_PriB/ssb"/>
</dbReference>
<proteinExistence type="inferred from homology"/>
<protein>
    <recommendedName>
        <fullName evidence="2 3">Single-stranded DNA-binding protein</fullName>
        <shortName evidence="2">SSB</shortName>
    </recommendedName>
</protein>
<accession>A0ABT9SDQ2</accession>
<comment type="caution">
    <text evidence="5">The sequence shown here is derived from an EMBL/GenBank/DDBJ whole genome shotgun (WGS) entry which is preliminary data.</text>
</comment>
<feature type="region of interest" description="Disordered" evidence="4">
    <location>
        <begin position="107"/>
        <end position="138"/>
    </location>
</feature>
<dbReference type="PIRSF" id="PIRSF002070">
    <property type="entry name" value="SSB"/>
    <property type="match status" value="1"/>
</dbReference>
<dbReference type="SUPFAM" id="SSF50249">
    <property type="entry name" value="Nucleic acid-binding proteins"/>
    <property type="match status" value="1"/>
</dbReference>
<dbReference type="GO" id="GO:0003677">
    <property type="term" value="F:DNA binding"/>
    <property type="evidence" value="ECO:0007669"/>
    <property type="project" value="UniProtKB-KW"/>
</dbReference>